<organism evidence="3 4">
    <name type="scientific">Pristionchus mayeri</name>
    <dbReference type="NCBI Taxonomy" id="1317129"/>
    <lineage>
        <taxon>Eukaryota</taxon>
        <taxon>Metazoa</taxon>
        <taxon>Ecdysozoa</taxon>
        <taxon>Nematoda</taxon>
        <taxon>Chromadorea</taxon>
        <taxon>Rhabditida</taxon>
        <taxon>Rhabditina</taxon>
        <taxon>Diplogasteromorpha</taxon>
        <taxon>Diplogasteroidea</taxon>
        <taxon>Neodiplogasteridae</taxon>
        <taxon>Pristionchus</taxon>
    </lineage>
</organism>
<dbReference type="AlphaFoldDB" id="A0AAN5CGC3"/>
<dbReference type="InterPro" id="IPR016187">
    <property type="entry name" value="CTDL_fold"/>
</dbReference>
<dbReference type="InterPro" id="IPR016186">
    <property type="entry name" value="C-type_lectin-like/link_sf"/>
</dbReference>
<gene>
    <name evidence="3" type="ORF">PMAYCL1PPCAC_13397</name>
</gene>
<proteinExistence type="predicted"/>
<name>A0AAN5CGC3_9BILA</name>
<comment type="caution">
    <text evidence="3">The sequence shown here is derived from an EMBL/GenBank/DDBJ whole genome shotgun (WGS) entry which is preliminary data.</text>
</comment>
<feature type="non-terminal residue" evidence="3">
    <location>
        <position position="1"/>
    </location>
</feature>
<dbReference type="CDD" id="cd00037">
    <property type="entry name" value="CLECT"/>
    <property type="match status" value="1"/>
</dbReference>
<protein>
    <recommendedName>
        <fullName evidence="2">C-type lectin domain-containing protein</fullName>
    </recommendedName>
</protein>
<evidence type="ECO:0000259" key="2">
    <source>
        <dbReference type="PROSITE" id="PS50041"/>
    </source>
</evidence>
<evidence type="ECO:0000313" key="3">
    <source>
        <dbReference type="EMBL" id="GMR43202.1"/>
    </source>
</evidence>
<sequence>SRAHIGGIYLGAAKSGKGNEFAWIDGSDWDYSKFYKGFPMDGLGDCIVMDTEGTSGEWTNVDCSADNLSVICERQRNNVPPSCLSGPFMEGQVITSPGFPFDASTPCDYLLSVESGKRVEVEAGISIRSSKGHLFE</sequence>
<evidence type="ECO:0000256" key="1">
    <source>
        <dbReference type="ARBA" id="ARBA00023157"/>
    </source>
</evidence>
<dbReference type="Gene3D" id="3.10.100.10">
    <property type="entry name" value="Mannose-Binding Protein A, subunit A"/>
    <property type="match status" value="1"/>
</dbReference>
<keyword evidence="1" id="KW-1015">Disulfide bond</keyword>
<keyword evidence="4" id="KW-1185">Reference proteome</keyword>
<dbReference type="PANTHER" id="PTHR22991:SF40">
    <property type="entry name" value="PROTEIN CBG13490"/>
    <property type="match status" value="1"/>
</dbReference>
<dbReference type="SUPFAM" id="SSF56436">
    <property type="entry name" value="C-type lectin-like"/>
    <property type="match status" value="1"/>
</dbReference>
<dbReference type="InterPro" id="IPR050976">
    <property type="entry name" value="Snaclec"/>
</dbReference>
<dbReference type="PANTHER" id="PTHR22991">
    <property type="entry name" value="PROTEIN CBG13490"/>
    <property type="match status" value="1"/>
</dbReference>
<reference evidence="4" key="1">
    <citation type="submission" date="2022-10" db="EMBL/GenBank/DDBJ databases">
        <title>Genome assembly of Pristionchus species.</title>
        <authorList>
            <person name="Yoshida K."/>
            <person name="Sommer R.J."/>
        </authorList>
    </citation>
    <scope>NUCLEOTIDE SEQUENCE [LARGE SCALE GENOMIC DNA]</scope>
    <source>
        <strain evidence="4">RS5460</strain>
    </source>
</reference>
<evidence type="ECO:0000313" key="4">
    <source>
        <dbReference type="Proteomes" id="UP001328107"/>
    </source>
</evidence>
<dbReference type="InterPro" id="IPR001304">
    <property type="entry name" value="C-type_lectin-like"/>
</dbReference>
<accession>A0AAN5CGC3</accession>
<dbReference type="EMBL" id="BTRK01000003">
    <property type="protein sequence ID" value="GMR43202.1"/>
    <property type="molecule type" value="Genomic_DNA"/>
</dbReference>
<feature type="domain" description="C-type lectin" evidence="2">
    <location>
        <begin position="8"/>
        <end position="64"/>
    </location>
</feature>
<dbReference type="PROSITE" id="PS50041">
    <property type="entry name" value="C_TYPE_LECTIN_2"/>
    <property type="match status" value="1"/>
</dbReference>
<dbReference type="Proteomes" id="UP001328107">
    <property type="component" value="Unassembled WGS sequence"/>
</dbReference>